<dbReference type="Proteomes" id="UP000834458">
    <property type="component" value="Unassembled WGS sequence"/>
</dbReference>
<evidence type="ECO:0000259" key="1">
    <source>
        <dbReference type="SMART" id="SM00897"/>
    </source>
</evidence>
<evidence type="ECO:0000313" key="3">
    <source>
        <dbReference type="Proteomes" id="UP000834458"/>
    </source>
</evidence>
<sequence>MPFFPCAHAGHPLWQHATRQVIVQLQAQISMQPPTVRHGLALVYVSASLAAHAAEIVGTLAQALPQVQHWAGCAAHSVLAGDMDYGHTGAVAVMLPVLAPGDYQLFSDIATHKPTQPGVTAQAALVHGDAAAPALVPQLIELARQLECPDLLGGLGHLGQDHAQWAWGSTASGRLPATVGGGGVQKGGLSGVLFGPGVELLSVGIQGCRPMGPSHTVTHAEGAALLALDGRPALEVLFGHLNWQEALAAPGAAPHRLPGQLQQTLLALSPPHPWVYGASVALAAHVLSVVGIDPLRQAVFVEGLPQPGQTVTLCQADEQVARAEVRRACAEIGDWLAPEPTPAQDGQAAAIGRSICGAIYIRSALRHPVPRSAQVDAELQLIRHALGPVPLLGFTSTYEVDGTALQQMSAHLLVFTQPLQALT</sequence>
<dbReference type="RefSeq" id="WP_234687472.1">
    <property type="nucleotide sequence ID" value="NZ_CAHPRW010000014.1"/>
</dbReference>
<name>A0AA35GI67_9BURK</name>
<dbReference type="Pfam" id="PF10442">
    <property type="entry name" value="FIST_C"/>
    <property type="match status" value="1"/>
</dbReference>
<dbReference type="SMART" id="SM00897">
    <property type="entry name" value="FIST"/>
    <property type="match status" value="1"/>
</dbReference>
<reference evidence="2" key="1">
    <citation type="submission" date="2020-05" db="EMBL/GenBank/DDBJ databases">
        <authorList>
            <person name="Delgado-Blas J."/>
        </authorList>
    </citation>
    <scope>NUCLEOTIDE SEQUENCE</scope>
    <source>
        <strain evidence="2">BB1454</strain>
    </source>
</reference>
<dbReference type="AlphaFoldDB" id="A0AA35GI67"/>
<accession>A0AA35GI67</accession>
<gene>
    <name evidence="2" type="ORF">GHA_01177</name>
</gene>
<proteinExistence type="predicted"/>
<dbReference type="InterPro" id="IPR019494">
    <property type="entry name" value="FIST_C"/>
</dbReference>
<comment type="caution">
    <text evidence="2">The sequence shown here is derived from an EMBL/GenBank/DDBJ whole genome shotgun (WGS) entry which is preliminary data.</text>
</comment>
<dbReference type="EMBL" id="CAHPSC010000012">
    <property type="protein sequence ID" value="CAB5676947.1"/>
    <property type="molecule type" value="Genomic_DNA"/>
</dbReference>
<organism evidence="2 3">
    <name type="scientific">Comamonas aquatica</name>
    <dbReference type="NCBI Taxonomy" id="225991"/>
    <lineage>
        <taxon>Bacteria</taxon>
        <taxon>Pseudomonadati</taxon>
        <taxon>Pseudomonadota</taxon>
        <taxon>Betaproteobacteria</taxon>
        <taxon>Burkholderiales</taxon>
        <taxon>Comamonadaceae</taxon>
        <taxon>Comamonas</taxon>
    </lineage>
</organism>
<evidence type="ECO:0000313" key="2">
    <source>
        <dbReference type="EMBL" id="CAB5676947.1"/>
    </source>
</evidence>
<feature type="domain" description="FIST" evidence="1">
    <location>
        <begin position="38"/>
        <end position="232"/>
    </location>
</feature>
<dbReference type="InterPro" id="IPR013702">
    <property type="entry name" value="FIST_domain_N"/>
</dbReference>
<protein>
    <submittedName>
        <fullName evidence="2">Uncharacterized protein conserved in bacteria</fullName>
    </submittedName>
</protein>
<dbReference type="Pfam" id="PF08495">
    <property type="entry name" value="FIST"/>
    <property type="match status" value="1"/>
</dbReference>